<accession>A0A8T0NTQ5</accession>
<dbReference type="GO" id="GO:0032934">
    <property type="term" value="F:sterol binding"/>
    <property type="evidence" value="ECO:0007669"/>
    <property type="project" value="TreeGrafter"/>
</dbReference>
<dbReference type="GO" id="GO:0016020">
    <property type="term" value="C:membrane"/>
    <property type="evidence" value="ECO:0007669"/>
    <property type="project" value="TreeGrafter"/>
</dbReference>
<dbReference type="PANTHER" id="PTHR10972">
    <property type="entry name" value="OXYSTEROL-BINDING PROTEIN-RELATED"/>
    <property type="match status" value="1"/>
</dbReference>
<proteinExistence type="predicted"/>
<dbReference type="Gene3D" id="3.30.70.3490">
    <property type="match status" value="1"/>
</dbReference>
<sequence>MGSKDQGGGAASSGGGFFSSFAAGMRTWGTAVHKSVNGLLGYEGLEVINPDGGSDDAEEEALRGRWKQEDRDSYWKMMHKYIGSDVTSLVTLPVIIFEPMTMLQKMAELMEYCELLDKADECEDPYMRMAYAAAWAVSVYFAFQRTWKPFNPILGETYEMVNHQGITFLAEQVSHHPPMGVAHCENEHFTYDITSKLKTKFLGNSVEVYPVGRAGRYEVDGYVYSAQEEPKIMITGKWNTSMSCQPCDQEGEPLPGTELKEIWRLAPTPKNDKYQYTHFAHKINSFDTAPKKLLPSDSRLRPDRYALEMGDMSKSSSEKSRLEEQQRAEKRVREAKGEQFTPKWFNLTDAVSPTPWGDLEVYEYNGKYTEHRAAIDSSNVADETDITSIEFNPWQYGSSSSQ</sequence>
<dbReference type="EMBL" id="CM029053">
    <property type="protein sequence ID" value="KAG2552967.1"/>
    <property type="molecule type" value="Genomic_DNA"/>
</dbReference>
<evidence type="ECO:0000313" key="3">
    <source>
        <dbReference type="Proteomes" id="UP000823388"/>
    </source>
</evidence>
<dbReference type="Gene3D" id="2.40.160.120">
    <property type="match status" value="1"/>
</dbReference>
<dbReference type="Proteomes" id="UP000823388">
    <property type="component" value="Chromosome 9K"/>
</dbReference>
<keyword evidence="3" id="KW-1185">Reference proteome</keyword>
<dbReference type="InterPro" id="IPR037239">
    <property type="entry name" value="OSBP_sf"/>
</dbReference>
<feature type="compositionally biased region" description="Basic and acidic residues" evidence="1">
    <location>
        <begin position="316"/>
        <end position="335"/>
    </location>
</feature>
<evidence type="ECO:0000313" key="2">
    <source>
        <dbReference type="EMBL" id="KAG2552967.1"/>
    </source>
</evidence>
<evidence type="ECO:0000256" key="1">
    <source>
        <dbReference type="SAM" id="MobiDB-lite"/>
    </source>
</evidence>
<dbReference type="Pfam" id="PF01237">
    <property type="entry name" value="Oxysterol_BP"/>
    <property type="match status" value="2"/>
</dbReference>
<dbReference type="GO" id="GO:0005829">
    <property type="term" value="C:cytosol"/>
    <property type="evidence" value="ECO:0007669"/>
    <property type="project" value="TreeGrafter"/>
</dbReference>
<gene>
    <name evidence="2" type="ORF">PVAP13_9KG493000</name>
</gene>
<name>A0A8T0NTQ5_PANVG</name>
<feature type="region of interest" description="Disordered" evidence="1">
    <location>
        <begin position="309"/>
        <end position="335"/>
    </location>
</feature>
<dbReference type="InterPro" id="IPR000648">
    <property type="entry name" value="Oxysterol-bd"/>
</dbReference>
<dbReference type="SUPFAM" id="SSF144000">
    <property type="entry name" value="Oxysterol-binding protein-like"/>
    <property type="match status" value="1"/>
</dbReference>
<dbReference type="PANTHER" id="PTHR10972:SF136">
    <property type="entry name" value="OXYSTEROL-BINDING PROTEIN 8"/>
    <property type="match status" value="1"/>
</dbReference>
<evidence type="ECO:0008006" key="4">
    <source>
        <dbReference type="Google" id="ProtNLM"/>
    </source>
</evidence>
<dbReference type="FunFam" id="3.30.70.3490:FF:000008">
    <property type="entry name" value="Oxysterol-binding protein-related protein 3C"/>
    <property type="match status" value="1"/>
</dbReference>
<comment type="caution">
    <text evidence="2">The sequence shown here is derived from an EMBL/GenBank/DDBJ whole genome shotgun (WGS) entry which is preliminary data.</text>
</comment>
<reference evidence="2" key="1">
    <citation type="submission" date="2020-05" db="EMBL/GenBank/DDBJ databases">
        <title>WGS assembly of Panicum virgatum.</title>
        <authorList>
            <person name="Lovell J.T."/>
            <person name="Jenkins J."/>
            <person name="Shu S."/>
            <person name="Juenger T.E."/>
            <person name="Schmutz J."/>
        </authorList>
    </citation>
    <scope>NUCLEOTIDE SEQUENCE</scope>
    <source>
        <strain evidence="2">AP13</strain>
    </source>
</reference>
<dbReference type="AlphaFoldDB" id="A0A8T0NTQ5"/>
<organism evidence="2 3">
    <name type="scientific">Panicum virgatum</name>
    <name type="common">Blackwell switchgrass</name>
    <dbReference type="NCBI Taxonomy" id="38727"/>
    <lineage>
        <taxon>Eukaryota</taxon>
        <taxon>Viridiplantae</taxon>
        <taxon>Streptophyta</taxon>
        <taxon>Embryophyta</taxon>
        <taxon>Tracheophyta</taxon>
        <taxon>Spermatophyta</taxon>
        <taxon>Magnoliopsida</taxon>
        <taxon>Liliopsida</taxon>
        <taxon>Poales</taxon>
        <taxon>Poaceae</taxon>
        <taxon>PACMAD clade</taxon>
        <taxon>Panicoideae</taxon>
        <taxon>Panicodae</taxon>
        <taxon>Paniceae</taxon>
        <taxon>Panicinae</taxon>
        <taxon>Panicum</taxon>
        <taxon>Panicum sect. Hiantes</taxon>
    </lineage>
</organism>
<protein>
    <recommendedName>
        <fullName evidence="4">Oxysterol-binding protein</fullName>
    </recommendedName>
</protein>